<feature type="coiled-coil region" evidence="3">
    <location>
        <begin position="400"/>
        <end position="427"/>
    </location>
</feature>
<feature type="compositionally biased region" description="Basic residues" evidence="4">
    <location>
        <begin position="207"/>
        <end position="218"/>
    </location>
</feature>
<dbReference type="SUPFAM" id="SSF54928">
    <property type="entry name" value="RNA-binding domain, RBD"/>
    <property type="match status" value="1"/>
</dbReference>
<feature type="compositionally biased region" description="Low complexity" evidence="4">
    <location>
        <begin position="1"/>
        <end position="39"/>
    </location>
</feature>
<dbReference type="Gene3D" id="3.30.70.330">
    <property type="match status" value="1"/>
</dbReference>
<comment type="similarity">
    <text evidence="1">Belongs to the RRP7 family.</text>
</comment>
<dbReference type="Proteomes" id="UP001355207">
    <property type="component" value="Chromosome 7"/>
</dbReference>
<dbReference type="CDD" id="cd12950">
    <property type="entry name" value="RRP7_Rrp7p"/>
    <property type="match status" value="1"/>
</dbReference>
<proteinExistence type="inferred from homology"/>
<keyword evidence="2" id="KW-0694">RNA-binding</keyword>
<evidence type="ECO:0000256" key="2">
    <source>
        <dbReference type="PROSITE-ProRule" id="PRU00176"/>
    </source>
</evidence>
<dbReference type="PANTHER" id="PTHR13191:SF0">
    <property type="entry name" value="RIBOSOMAL RNA-PROCESSING PROTEIN 7 HOMOLOG A-RELATED"/>
    <property type="match status" value="1"/>
</dbReference>
<dbReference type="Gene3D" id="6.10.250.1770">
    <property type="match status" value="1"/>
</dbReference>
<feature type="region of interest" description="Disordered" evidence="4">
    <location>
        <begin position="1"/>
        <end position="41"/>
    </location>
</feature>
<dbReference type="InterPro" id="IPR040447">
    <property type="entry name" value="RRM_Rrp7"/>
</dbReference>
<evidence type="ECO:0000259" key="5">
    <source>
        <dbReference type="PROSITE" id="PS50102"/>
    </source>
</evidence>
<name>A0AAX4JYN4_9TREE</name>
<dbReference type="GO" id="GO:0000028">
    <property type="term" value="P:ribosomal small subunit assembly"/>
    <property type="evidence" value="ECO:0007669"/>
    <property type="project" value="TreeGrafter"/>
</dbReference>
<organism evidence="6 7">
    <name type="scientific">Kwoniella dendrophila CBS 6074</name>
    <dbReference type="NCBI Taxonomy" id="1295534"/>
    <lineage>
        <taxon>Eukaryota</taxon>
        <taxon>Fungi</taxon>
        <taxon>Dikarya</taxon>
        <taxon>Basidiomycota</taxon>
        <taxon>Agaricomycotina</taxon>
        <taxon>Tremellomycetes</taxon>
        <taxon>Tremellales</taxon>
        <taxon>Cryptococcaceae</taxon>
        <taxon>Kwoniella</taxon>
    </lineage>
</organism>
<dbReference type="GeneID" id="91096132"/>
<accession>A0AAX4JYN4</accession>
<sequence>MPKATTTVKKQKTAKSSQSDTSTTVNNGKSVTKGKGSSKLYSGFLPIPLILPSFVPMSNSSSSSSSKPVTSVKHYIYARPHTNKSSSSSSSASSSSNTSLPDGRTLFVTNLPVDASRQDLRTIFGKWGIVEDIKIGSNEVDVLEQAVRGLPVEDLDDEEDSDLDGEDEDEVDENQMQGEEDHEEEEEENQKAEPQFQGDGLAPKLSKNQKKSLRRKAKNALPPSVPSINQLPSLNPRSEGRFDFSGSRSCHLIYLDPISIDRLMCSSLLDSITLAQYGEKDLEEENPIGLEYYTKLYETCRPDLSSIKSFADSSMNRFDYLHGLLLSSRAKKQGAGALVDEDGFTVVVRSGKYGRAGSRGDGLGKGGVGVASRGFDKKLQNKKKGQGAGELKDFYKFQRNERKRQELADLRSKFESDKQKVEELKKSRRFKPY</sequence>
<dbReference type="GO" id="GO:0006364">
    <property type="term" value="P:rRNA processing"/>
    <property type="evidence" value="ECO:0007669"/>
    <property type="project" value="TreeGrafter"/>
</dbReference>
<dbReference type="InterPro" id="IPR024326">
    <property type="entry name" value="RRP7_C"/>
</dbReference>
<dbReference type="PANTHER" id="PTHR13191">
    <property type="entry name" value="RIBOSOMAL RNA PROCESSING PROTEIN 7-RELATED"/>
    <property type="match status" value="1"/>
</dbReference>
<dbReference type="GO" id="GO:0003723">
    <property type="term" value="F:RNA binding"/>
    <property type="evidence" value="ECO:0007669"/>
    <property type="project" value="UniProtKB-UniRule"/>
</dbReference>
<feature type="compositionally biased region" description="Polar residues" evidence="4">
    <location>
        <begin position="226"/>
        <end position="236"/>
    </location>
</feature>
<feature type="region of interest" description="Disordered" evidence="4">
    <location>
        <begin position="80"/>
        <end position="104"/>
    </location>
</feature>
<dbReference type="PROSITE" id="PS50102">
    <property type="entry name" value="RRM"/>
    <property type="match status" value="1"/>
</dbReference>
<evidence type="ECO:0000256" key="3">
    <source>
        <dbReference type="SAM" id="Coils"/>
    </source>
</evidence>
<feature type="region of interest" description="Disordered" evidence="4">
    <location>
        <begin position="149"/>
        <end position="236"/>
    </location>
</feature>
<evidence type="ECO:0000256" key="1">
    <source>
        <dbReference type="ARBA" id="ARBA00006110"/>
    </source>
</evidence>
<reference evidence="6 7" key="1">
    <citation type="submission" date="2024-01" db="EMBL/GenBank/DDBJ databases">
        <title>Comparative genomics of Cryptococcus and Kwoniella reveals pathogenesis evolution and contrasting modes of karyotype evolution via chromosome fusion or intercentromeric recombination.</title>
        <authorList>
            <person name="Coelho M.A."/>
            <person name="David-Palma M."/>
            <person name="Shea T."/>
            <person name="Bowers K."/>
            <person name="McGinley-Smith S."/>
            <person name="Mohammad A.W."/>
            <person name="Gnirke A."/>
            <person name="Yurkov A.M."/>
            <person name="Nowrousian M."/>
            <person name="Sun S."/>
            <person name="Cuomo C.A."/>
            <person name="Heitman J."/>
        </authorList>
    </citation>
    <scope>NUCLEOTIDE SEQUENCE [LARGE SCALE GENOMIC DNA]</scope>
    <source>
        <strain evidence="6 7">CBS 6074</strain>
    </source>
</reference>
<evidence type="ECO:0000313" key="7">
    <source>
        <dbReference type="Proteomes" id="UP001355207"/>
    </source>
</evidence>
<feature type="compositionally biased region" description="Acidic residues" evidence="4">
    <location>
        <begin position="153"/>
        <end position="188"/>
    </location>
</feature>
<dbReference type="InterPro" id="IPR040446">
    <property type="entry name" value="RRP7"/>
</dbReference>
<dbReference type="Pfam" id="PF17799">
    <property type="entry name" value="RRM_Rrp7"/>
    <property type="match status" value="1"/>
</dbReference>
<evidence type="ECO:0000256" key="4">
    <source>
        <dbReference type="SAM" id="MobiDB-lite"/>
    </source>
</evidence>
<feature type="compositionally biased region" description="Low complexity" evidence="4">
    <location>
        <begin position="85"/>
        <end position="96"/>
    </location>
</feature>
<dbReference type="Pfam" id="PF12923">
    <property type="entry name" value="RRP7"/>
    <property type="match status" value="1"/>
</dbReference>
<dbReference type="EMBL" id="CP144104">
    <property type="protein sequence ID" value="WWC90526.1"/>
    <property type="molecule type" value="Genomic_DNA"/>
</dbReference>
<protein>
    <recommendedName>
        <fullName evidence="5">RRM domain-containing protein</fullName>
    </recommendedName>
</protein>
<dbReference type="GO" id="GO:0032545">
    <property type="term" value="C:CURI complex"/>
    <property type="evidence" value="ECO:0007669"/>
    <property type="project" value="TreeGrafter"/>
</dbReference>
<feature type="domain" description="RRM" evidence="5">
    <location>
        <begin position="104"/>
        <end position="180"/>
    </location>
</feature>
<dbReference type="RefSeq" id="XP_066077289.1">
    <property type="nucleotide sequence ID" value="XM_066221192.1"/>
</dbReference>
<dbReference type="GO" id="GO:0034456">
    <property type="term" value="C:UTP-C complex"/>
    <property type="evidence" value="ECO:0007669"/>
    <property type="project" value="TreeGrafter"/>
</dbReference>
<evidence type="ECO:0000313" key="6">
    <source>
        <dbReference type="EMBL" id="WWC90526.1"/>
    </source>
</evidence>
<keyword evidence="3" id="KW-0175">Coiled coil</keyword>
<dbReference type="InterPro" id="IPR000504">
    <property type="entry name" value="RRM_dom"/>
</dbReference>
<dbReference type="InterPro" id="IPR012677">
    <property type="entry name" value="Nucleotide-bd_a/b_plait_sf"/>
</dbReference>
<dbReference type="AlphaFoldDB" id="A0AAX4JYN4"/>
<dbReference type="InterPro" id="IPR035979">
    <property type="entry name" value="RBD_domain_sf"/>
</dbReference>
<keyword evidence="7" id="KW-1185">Reference proteome</keyword>
<gene>
    <name evidence="6" type="ORF">L201_005462</name>
</gene>